<name>U2PSU8_9FIRM</name>
<dbReference type="AlphaFoldDB" id="U2PSU8"/>
<dbReference type="EMBL" id="AWVI01000009">
    <property type="protein sequence ID" value="ERK47191.1"/>
    <property type="molecule type" value="Genomic_DNA"/>
</dbReference>
<evidence type="ECO:0008006" key="3">
    <source>
        <dbReference type="Google" id="ProtNLM"/>
    </source>
</evidence>
<comment type="caution">
    <text evidence="1">The sequence shown here is derived from an EMBL/GenBank/DDBJ whole genome shotgun (WGS) entry which is preliminary data.</text>
</comment>
<evidence type="ECO:0000313" key="1">
    <source>
        <dbReference type="EMBL" id="ERK47191.1"/>
    </source>
</evidence>
<protein>
    <recommendedName>
        <fullName evidence="3">Nucleic acid-binding protein</fullName>
    </recommendedName>
</protein>
<organism evidence="1 2">
    <name type="scientific">Faecalitalea cylindroides ATCC 27803</name>
    <dbReference type="NCBI Taxonomy" id="649755"/>
    <lineage>
        <taxon>Bacteria</taxon>
        <taxon>Bacillati</taxon>
        <taxon>Bacillota</taxon>
        <taxon>Erysipelotrichia</taxon>
        <taxon>Erysipelotrichales</taxon>
        <taxon>Erysipelotrichaceae</taxon>
        <taxon>Faecalitalea</taxon>
    </lineage>
</organism>
<proteinExistence type="predicted"/>
<evidence type="ECO:0000313" key="2">
    <source>
        <dbReference type="Proteomes" id="UP000016658"/>
    </source>
</evidence>
<reference evidence="1 2" key="1">
    <citation type="submission" date="2013-06" db="EMBL/GenBank/DDBJ databases">
        <authorList>
            <person name="Weinstock G."/>
            <person name="Sodergren E."/>
            <person name="Lobos E.A."/>
            <person name="Fulton L."/>
            <person name="Fulton R."/>
            <person name="Courtney L."/>
            <person name="Fronick C."/>
            <person name="O'Laughlin M."/>
            <person name="Godfrey J."/>
            <person name="Wilson R.M."/>
            <person name="Miner T."/>
            <person name="Farmer C."/>
            <person name="Delehaunty K."/>
            <person name="Cordes M."/>
            <person name="Minx P."/>
            <person name="Tomlinson C."/>
            <person name="Chen J."/>
            <person name="Wollam A."/>
            <person name="Pepin K.H."/>
            <person name="Bhonagiri V."/>
            <person name="Zhang X."/>
            <person name="Warren W."/>
            <person name="Mitreva M."/>
            <person name="Mardis E.R."/>
            <person name="Wilson R.K."/>
        </authorList>
    </citation>
    <scope>NUCLEOTIDE SEQUENCE [LARGE SCALE GENOMIC DNA]</scope>
    <source>
        <strain evidence="1 2">ATCC 27803</strain>
    </source>
</reference>
<accession>U2PSU8</accession>
<sequence length="86" mass="9677">MNVKLSFKNRIGKGVKNMRKCLRCNAEMIEDLDVKVEGGAYGLKVTQQGIFKESLGKIRCAVCPECGYTETYIQDTSKIKELVSNR</sequence>
<gene>
    <name evidence="1" type="ORF">HMPREF0367_00179</name>
</gene>
<dbReference type="HOGENOM" id="CLU_191389_0_0_9"/>
<dbReference type="Proteomes" id="UP000016658">
    <property type="component" value="Unassembled WGS sequence"/>
</dbReference>
<dbReference type="PATRIC" id="fig|649755.3.peg.162"/>